<feature type="active site" description="Nucleophile" evidence="4">
    <location>
        <position position="280"/>
    </location>
</feature>
<evidence type="ECO:0000256" key="6">
    <source>
        <dbReference type="RuleBase" id="RU003679"/>
    </source>
</evidence>
<comment type="similarity">
    <text evidence="1 6">Belongs to the glycosyl hydrolase 35 family.</text>
</comment>
<accession>A0AAV8W1I8</accession>
<gene>
    <name evidence="11" type="ORF">NQ315_005223</name>
</gene>
<dbReference type="GO" id="GO:0005975">
    <property type="term" value="P:carbohydrate metabolic process"/>
    <property type="evidence" value="ECO:0007669"/>
    <property type="project" value="InterPro"/>
</dbReference>
<keyword evidence="7" id="KW-0732">Signal</keyword>
<dbReference type="EC" id="3.2.1.23" evidence="5"/>
<dbReference type="InterPro" id="IPR001944">
    <property type="entry name" value="Glycoside_Hdrlase_35"/>
</dbReference>
<dbReference type="PRINTS" id="PR00742">
    <property type="entry name" value="GLHYDRLASE35"/>
</dbReference>
<dbReference type="EMBL" id="JANEYG010000014">
    <property type="protein sequence ID" value="KAJ8920359.1"/>
    <property type="molecule type" value="Genomic_DNA"/>
</dbReference>
<dbReference type="InterPro" id="IPR019801">
    <property type="entry name" value="Glyco_hydro_35_CS"/>
</dbReference>
<dbReference type="InterPro" id="IPR048912">
    <property type="entry name" value="BetaGal1-like_ABD1"/>
</dbReference>
<feature type="active site" description="Proton donor" evidence="4">
    <location>
        <position position="199"/>
    </location>
</feature>
<feature type="signal peptide" evidence="7">
    <location>
        <begin position="1"/>
        <end position="19"/>
    </location>
</feature>
<proteinExistence type="inferred from homology"/>
<keyword evidence="3 5" id="KW-0326">Glycosidase</keyword>
<dbReference type="Pfam" id="PF21467">
    <property type="entry name" value="BetaGal_gal-bd"/>
    <property type="match status" value="1"/>
</dbReference>
<feature type="chain" id="PRO_5043619883" description="Beta-galactosidase" evidence="7">
    <location>
        <begin position="20"/>
        <end position="660"/>
    </location>
</feature>
<dbReference type="Gene3D" id="2.60.120.260">
    <property type="entry name" value="Galactose-binding domain-like"/>
    <property type="match status" value="2"/>
</dbReference>
<reference evidence="11 12" key="1">
    <citation type="journal article" date="2023" name="Insect Mol. Biol.">
        <title>Genome sequencing provides insights into the evolution of gene families encoding plant cell wall-degrading enzymes in longhorned beetles.</title>
        <authorList>
            <person name="Shin N.R."/>
            <person name="Okamura Y."/>
            <person name="Kirsch R."/>
            <person name="Pauchet Y."/>
        </authorList>
    </citation>
    <scope>NUCLEOTIDE SEQUENCE [LARGE SCALE GENOMIC DNA]</scope>
    <source>
        <strain evidence="11">EAD_L_NR</strain>
    </source>
</reference>
<evidence type="ECO:0000256" key="7">
    <source>
        <dbReference type="SAM" id="SignalP"/>
    </source>
</evidence>
<sequence>MCLYFTILLLISSFNLFASEDLPTNYEYFTSGGISSGLSADQPTFTLNGKEIFIYSGGLHYFRVPRAYWRDRMRKIRAAGLNAVATYIAWNLHEPENGVFDFGNGGSEMEDFLDLEEFMKTAQEEDLFVILRSGPFICAEYNFGGFPTWLLRENHIEFRTTDETYMKYVTRYFNTLLPILEKYQFTKGGPVIAFQIENEYGNQESRNFRPQKEYLEQLHQIFSNNGIVELLVTADSPLSHGDAGALPGVFLQTANLGASPEQQFEKLLQLQPNKPLMVMEFWSGWFDFWGDKHTTKKASSVKDVYERILKYPASANIYMFIGGTNFGFSNGATYGTADVGIESITTSYDYDAPLNEAGDYTDKYFDIKELVAKYNPVKTSTPEVPELIPKVAYPTIPIEKEITFSDLIKNNAPHVIESENVIAMEKLDINSNSGQASGYIVYRKENVDLAPKTVLKIGGKVCDSAEVLIDGVRVSPNFETNADFDNFGFWRKQDATLQVNTEEKKGATLDILVENWGRVNGGRVTGYNQTFKGLWQGDVYLNDKKVSDWKIIPLEFKKDWTNNLKSWSEVSSSTGPALYYANLEISDEPSDTYIDMRQWTRGLVAVNGFPLGRYTKIGPQQALYLPAPFLKKGSNSIVVFEEYKGADELKFVTKQIWSNP</sequence>
<dbReference type="Pfam" id="PF01301">
    <property type="entry name" value="Glyco_hydro_35"/>
    <property type="match status" value="1"/>
</dbReference>
<dbReference type="Proteomes" id="UP001159042">
    <property type="component" value="Unassembled WGS sequence"/>
</dbReference>
<evidence type="ECO:0000256" key="3">
    <source>
        <dbReference type="ARBA" id="ARBA00023295"/>
    </source>
</evidence>
<evidence type="ECO:0000259" key="10">
    <source>
        <dbReference type="Pfam" id="PF21467"/>
    </source>
</evidence>
<dbReference type="InterPro" id="IPR008979">
    <property type="entry name" value="Galactose-bd-like_sf"/>
</dbReference>
<dbReference type="FunFam" id="2.60.120.260:FF:000049">
    <property type="entry name" value="Beta-galactosidase"/>
    <property type="match status" value="1"/>
</dbReference>
<evidence type="ECO:0000256" key="4">
    <source>
        <dbReference type="PIRSR" id="PIRSR006336-1"/>
    </source>
</evidence>
<dbReference type="PANTHER" id="PTHR23421">
    <property type="entry name" value="BETA-GALACTOSIDASE RELATED"/>
    <property type="match status" value="1"/>
</dbReference>
<feature type="domain" description="Beta-galactosidase galactose-binding" evidence="10">
    <location>
        <begin position="576"/>
        <end position="635"/>
    </location>
</feature>
<evidence type="ECO:0000256" key="5">
    <source>
        <dbReference type="RuleBase" id="RU000675"/>
    </source>
</evidence>
<protein>
    <recommendedName>
        <fullName evidence="5">Beta-galactosidase</fullName>
        <ecNumber evidence="5">3.2.1.23</ecNumber>
    </recommendedName>
</protein>
<evidence type="ECO:0000313" key="12">
    <source>
        <dbReference type="Proteomes" id="UP001159042"/>
    </source>
</evidence>
<dbReference type="PIRSF" id="PIRSF006336">
    <property type="entry name" value="B-gal"/>
    <property type="match status" value="1"/>
</dbReference>
<organism evidence="11 12">
    <name type="scientific">Exocentrus adspersus</name>
    <dbReference type="NCBI Taxonomy" id="1586481"/>
    <lineage>
        <taxon>Eukaryota</taxon>
        <taxon>Metazoa</taxon>
        <taxon>Ecdysozoa</taxon>
        <taxon>Arthropoda</taxon>
        <taxon>Hexapoda</taxon>
        <taxon>Insecta</taxon>
        <taxon>Pterygota</taxon>
        <taxon>Neoptera</taxon>
        <taxon>Endopterygota</taxon>
        <taxon>Coleoptera</taxon>
        <taxon>Polyphaga</taxon>
        <taxon>Cucujiformia</taxon>
        <taxon>Chrysomeloidea</taxon>
        <taxon>Cerambycidae</taxon>
        <taxon>Lamiinae</taxon>
        <taxon>Acanthocinini</taxon>
        <taxon>Exocentrus</taxon>
    </lineage>
</organism>
<dbReference type="Pfam" id="PF21317">
    <property type="entry name" value="BetaGal_ABD_1"/>
    <property type="match status" value="1"/>
</dbReference>
<dbReference type="InterPro" id="IPR048913">
    <property type="entry name" value="BetaGal_gal-bd"/>
</dbReference>
<feature type="domain" description="Glycoside hydrolase 35 catalytic" evidence="8">
    <location>
        <begin position="45"/>
        <end position="373"/>
    </location>
</feature>
<dbReference type="InterPro" id="IPR031330">
    <property type="entry name" value="Gly_Hdrlase_35_cat"/>
</dbReference>
<evidence type="ECO:0000313" key="11">
    <source>
        <dbReference type="EMBL" id="KAJ8920359.1"/>
    </source>
</evidence>
<name>A0AAV8W1I8_9CUCU</name>
<dbReference type="SUPFAM" id="SSF51445">
    <property type="entry name" value="(Trans)glycosidases"/>
    <property type="match status" value="1"/>
</dbReference>
<dbReference type="Gene3D" id="3.20.20.80">
    <property type="entry name" value="Glycosidases"/>
    <property type="match status" value="1"/>
</dbReference>
<evidence type="ECO:0000256" key="2">
    <source>
        <dbReference type="ARBA" id="ARBA00022801"/>
    </source>
</evidence>
<feature type="domain" description="Beta-galactosidase 1-like first all-beta" evidence="9">
    <location>
        <begin position="434"/>
        <end position="555"/>
    </location>
</feature>
<dbReference type="AlphaFoldDB" id="A0AAV8W1I8"/>
<evidence type="ECO:0000259" key="8">
    <source>
        <dbReference type="Pfam" id="PF01301"/>
    </source>
</evidence>
<comment type="caution">
    <text evidence="11">The sequence shown here is derived from an EMBL/GenBank/DDBJ whole genome shotgun (WGS) entry which is preliminary data.</text>
</comment>
<dbReference type="SUPFAM" id="SSF49785">
    <property type="entry name" value="Galactose-binding domain-like"/>
    <property type="match status" value="1"/>
</dbReference>
<dbReference type="InterPro" id="IPR017853">
    <property type="entry name" value="GH"/>
</dbReference>
<dbReference type="PROSITE" id="PS01182">
    <property type="entry name" value="GLYCOSYL_HYDROL_F35"/>
    <property type="match status" value="1"/>
</dbReference>
<keyword evidence="2 5" id="KW-0378">Hydrolase</keyword>
<dbReference type="GO" id="GO:0004565">
    <property type="term" value="F:beta-galactosidase activity"/>
    <property type="evidence" value="ECO:0007669"/>
    <property type="project" value="UniProtKB-EC"/>
</dbReference>
<comment type="catalytic activity">
    <reaction evidence="5">
        <text>Hydrolysis of terminal non-reducing beta-D-galactose residues in beta-D-galactosides.</text>
        <dbReference type="EC" id="3.2.1.23"/>
    </reaction>
</comment>
<dbReference type="InterPro" id="IPR026283">
    <property type="entry name" value="B-gal_1-like"/>
</dbReference>
<evidence type="ECO:0000259" key="9">
    <source>
        <dbReference type="Pfam" id="PF21317"/>
    </source>
</evidence>
<keyword evidence="12" id="KW-1185">Reference proteome</keyword>
<evidence type="ECO:0000256" key="1">
    <source>
        <dbReference type="ARBA" id="ARBA00009809"/>
    </source>
</evidence>